<protein>
    <submittedName>
        <fullName evidence="1">Uncharacterized protein</fullName>
    </submittedName>
</protein>
<evidence type="ECO:0000313" key="2">
    <source>
        <dbReference type="Proteomes" id="UP000054874"/>
    </source>
</evidence>
<dbReference type="RefSeq" id="WP_058353344.1">
    <property type="nucleotide sequence ID" value="NZ_CABMMD010000174.1"/>
</dbReference>
<organism evidence="1 2">
    <name type="scientific">Acetivibrio ethanolgignens</name>
    <dbReference type="NCBI Taxonomy" id="290052"/>
    <lineage>
        <taxon>Bacteria</taxon>
        <taxon>Bacillati</taxon>
        <taxon>Bacillota</taxon>
        <taxon>Clostridia</taxon>
        <taxon>Eubacteriales</taxon>
        <taxon>Oscillospiraceae</taxon>
        <taxon>Acetivibrio</taxon>
    </lineage>
</organism>
<dbReference type="Proteomes" id="UP000054874">
    <property type="component" value="Unassembled WGS sequence"/>
</dbReference>
<dbReference type="EMBL" id="LNAM01000174">
    <property type="protein sequence ID" value="KSV58415.1"/>
    <property type="molecule type" value="Genomic_DNA"/>
</dbReference>
<dbReference type="AlphaFoldDB" id="A0A0V8QCU4"/>
<reference evidence="1 2" key="1">
    <citation type="submission" date="2015-11" db="EMBL/GenBank/DDBJ databases">
        <title>Butyribacter intestini gen. nov., sp. nov., a butyric acid-producing bacterium of the family Lachnospiraceae isolated from the human faeces.</title>
        <authorList>
            <person name="Zou Y."/>
            <person name="Xue W."/>
            <person name="Luo G."/>
            <person name="Lv M."/>
        </authorList>
    </citation>
    <scope>NUCLEOTIDE SEQUENCE [LARGE SCALE GENOMIC DNA]</scope>
    <source>
        <strain evidence="1 2">ACET-33324</strain>
    </source>
</reference>
<keyword evidence="2" id="KW-1185">Reference proteome</keyword>
<accession>A0A0V8QCU4</accession>
<sequence length="128" mass="14473">MKQEKERSFLVLMEQLVMLFVFALAAGICLQAFVKANDISIHTGQLRNAVSLAQTGAELLKSSRGDWDEADRLLKAQGYPSEKEDEQLIVVQDDLTMKISRKGVEIYNEAGEAIYELEVGWQEESYED</sequence>
<gene>
    <name evidence="1" type="ORF">ASU35_13100</name>
</gene>
<name>A0A0V8QCU4_9FIRM</name>
<dbReference type="STRING" id="290052.ASU35_13100"/>
<proteinExistence type="predicted"/>
<evidence type="ECO:0000313" key="1">
    <source>
        <dbReference type="EMBL" id="KSV58415.1"/>
    </source>
</evidence>
<dbReference type="OrthoDB" id="2083179at2"/>
<comment type="caution">
    <text evidence="1">The sequence shown here is derived from an EMBL/GenBank/DDBJ whole genome shotgun (WGS) entry which is preliminary data.</text>
</comment>